<dbReference type="InterPro" id="IPR001245">
    <property type="entry name" value="Ser-Thr/Tyr_kinase_cat_dom"/>
</dbReference>
<keyword evidence="5" id="KW-0675">Receptor</keyword>
<dbReference type="InterPro" id="IPR038408">
    <property type="entry name" value="GNK2_sf"/>
</dbReference>
<evidence type="ECO:0000313" key="5">
    <source>
        <dbReference type="EMBL" id="EXC22145.1"/>
    </source>
</evidence>
<sequence>MFSINTPSPMIMLIPSLLIISIGLINVGAITYEPTYLYHFCENKTNATSNSVYLSNRNTLFASLSAFASHEFQKNTTIAAGDLSDALYAQVFCRGDVNVTYCHDCMRFAIKDVKERCPGVIRKAMIWYDQCQLQYSDYPSFLGTVATRPGVYLLNTANVTDKNRFTRVLNNTMKEAAVEAARGGLGEKKFATRDANLNGFQTLFNLAQCTPDLSGEDCGTCLTEAIGRLPVCCDGKLGGRVPFPSCHIRYEVYPFYTVSATSVTPSAAPPVNMTLQVPPGFVGRSKGKKRVSSVIIIVASVVPVLVTALLVATGYYFRIRARKKHNAQIEQDNGEENFLNYGYMAPEYAMEGLYSVKSDVFSFGVLLLEILSGRKNTSFQITDSAISLVAHAWQLWNEGIALDLVDPCLRSDCHPNEVLRYIQIGLLCVQEDPLLRPIMSSIVLMLKTESQSLSQPERPAFITGRYTSHHEIIAVNSCTVNEMSVSDFLPR</sequence>
<evidence type="ECO:0000256" key="2">
    <source>
        <dbReference type="ARBA" id="ARBA00022737"/>
    </source>
</evidence>
<accession>W9SRC9</accession>
<gene>
    <name evidence="5" type="ORF">L484_016211</name>
</gene>
<evidence type="ECO:0000256" key="1">
    <source>
        <dbReference type="ARBA" id="ARBA00022729"/>
    </source>
</evidence>
<dbReference type="AlphaFoldDB" id="W9SRC9"/>
<dbReference type="InterPro" id="IPR002902">
    <property type="entry name" value="GNK2"/>
</dbReference>
<dbReference type="FunFam" id="1.10.510.10:FF:001722">
    <property type="entry name" value="G-type lectin S-receptor-like serine/threonine-protein kinase B120"/>
    <property type="match status" value="1"/>
</dbReference>
<keyword evidence="3" id="KW-0812">Transmembrane</keyword>
<dbReference type="STRING" id="981085.W9SRC9"/>
<reference evidence="6" key="1">
    <citation type="submission" date="2013-01" db="EMBL/GenBank/DDBJ databases">
        <title>Draft Genome Sequence of a Mulberry Tree, Morus notabilis C.K. Schneid.</title>
        <authorList>
            <person name="He N."/>
            <person name="Zhao S."/>
        </authorList>
    </citation>
    <scope>NUCLEOTIDE SEQUENCE</scope>
</reference>
<dbReference type="eggNOG" id="ENOG502QWDY">
    <property type="taxonomic scope" value="Eukaryota"/>
</dbReference>
<feature type="transmembrane region" description="Helical" evidence="3">
    <location>
        <begin position="294"/>
        <end position="317"/>
    </location>
</feature>
<organism evidence="5 6">
    <name type="scientific">Morus notabilis</name>
    <dbReference type="NCBI Taxonomy" id="981085"/>
    <lineage>
        <taxon>Eukaryota</taxon>
        <taxon>Viridiplantae</taxon>
        <taxon>Streptophyta</taxon>
        <taxon>Embryophyta</taxon>
        <taxon>Tracheophyta</taxon>
        <taxon>Spermatophyta</taxon>
        <taxon>Magnoliopsida</taxon>
        <taxon>eudicotyledons</taxon>
        <taxon>Gunneridae</taxon>
        <taxon>Pentapetalae</taxon>
        <taxon>rosids</taxon>
        <taxon>fabids</taxon>
        <taxon>Rosales</taxon>
        <taxon>Moraceae</taxon>
        <taxon>Moreae</taxon>
        <taxon>Morus</taxon>
    </lineage>
</organism>
<dbReference type="InterPro" id="IPR011009">
    <property type="entry name" value="Kinase-like_dom_sf"/>
</dbReference>
<feature type="domain" description="Gnk2-homologous" evidence="4">
    <location>
        <begin position="147"/>
        <end position="255"/>
    </location>
</feature>
<name>W9SRC9_9ROSA</name>
<protein>
    <submittedName>
        <fullName evidence="5">Cysteine-rich receptor-like protein kinase 25</fullName>
    </submittedName>
</protein>
<keyword evidence="1" id="KW-0732">Signal</keyword>
<dbReference type="GO" id="GO:0004672">
    <property type="term" value="F:protein kinase activity"/>
    <property type="evidence" value="ECO:0007669"/>
    <property type="project" value="InterPro"/>
</dbReference>
<dbReference type="Gene3D" id="1.10.510.10">
    <property type="entry name" value="Transferase(Phosphotransferase) domain 1"/>
    <property type="match status" value="1"/>
</dbReference>
<dbReference type="PROSITE" id="PS51473">
    <property type="entry name" value="GNK2"/>
    <property type="match status" value="2"/>
</dbReference>
<dbReference type="Proteomes" id="UP000030645">
    <property type="component" value="Unassembled WGS sequence"/>
</dbReference>
<keyword evidence="3" id="KW-1133">Transmembrane helix</keyword>
<keyword evidence="6" id="KW-1185">Reference proteome</keyword>
<feature type="domain" description="Gnk2-homologous" evidence="4">
    <location>
        <begin position="35"/>
        <end position="140"/>
    </location>
</feature>
<dbReference type="SUPFAM" id="SSF56112">
    <property type="entry name" value="Protein kinase-like (PK-like)"/>
    <property type="match status" value="1"/>
</dbReference>
<evidence type="ECO:0000313" key="6">
    <source>
        <dbReference type="Proteomes" id="UP000030645"/>
    </source>
</evidence>
<dbReference type="PANTHER" id="PTHR32099:SF42">
    <property type="entry name" value="CYSTEINE-RICH RECEPTOR-LIKE PROTEIN KINASE 9-RELATED"/>
    <property type="match status" value="1"/>
</dbReference>
<keyword evidence="5" id="KW-0808">Transferase</keyword>
<dbReference type="Pfam" id="PF07714">
    <property type="entry name" value="PK_Tyr_Ser-Thr"/>
    <property type="match status" value="1"/>
</dbReference>
<dbReference type="FunFam" id="3.30.430.20:FF:000012">
    <property type="entry name" value="Cysteine-rich receptor-like protein kinase 25"/>
    <property type="match status" value="1"/>
</dbReference>
<dbReference type="EMBL" id="KE345966">
    <property type="protein sequence ID" value="EXC22145.1"/>
    <property type="molecule type" value="Genomic_DNA"/>
</dbReference>
<dbReference type="PANTHER" id="PTHR32099">
    <property type="entry name" value="CYSTEINE-RICH REPEAT SECRETORY PROTEIN"/>
    <property type="match status" value="1"/>
</dbReference>
<evidence type="ECO:0000256" key="3">
    <source>
        <dbReference type="SAM" id="Phobius"/>
    </source>
</evidence>
<keyword evidence="3" id="KW-0472">Membrane</keyword>
<keyword evidence="5" id="KW-0418">Kinase</keyword>
<evidence type="ECO:0000259" key="4">
    <source>
        <dbReference type="PROSITE" id="PS51473"/>
    </source>
</evidence>
<dbReference type="Gene3D" id="3.30.430.20">
    <property type="entry name" value="Gnk2 domain, C-X8-C-X2-C motif"/>
    <property type="match status" value="2"/>
</dbReference>
<proteinExistence type="predicted"/>
<dbReference type="CDD" id="cd23509">
    <property type="entry name" value="Gnk2-like"/>
    <property type="match status" value="2"/>
</dbReference>
<keyword evidence="2" id="KW-0677">Repeat</keyword>
<dbReference type="Pfam" id="PF01657">
    <property type="entry name" value="Stress-antifung"/>
    <property type="match status" value="2"/>
</dbReference>